<reference evidence="2" key="1">
    <citation type="journal article" date="2020" name="Nat. Commun.">
        <title>Genome sequence of the cluster root forming white lupin.</title>
        <authorList>
            <person name="Hufnagel B."/>
            <person name="Marques A."/>
            <person name="Soriano A."/>
            <person name="Marques L."/>
            <person name="Divol F."/>
            <person name="Doumas P."/>
            <person name="Sallet E."/>
            <person name="Mancinotti D."/>
            <person name="Carrere S."/>
            <person name="Marande W."/>
            <person name="Arribat S."/>
            <person name="Keller J."/>
            <person name="Huneau C."/>
            <person name="Blein T."/>
            <person name="Aime D."/>
            <person name="Laguerre M."/>
            <person name="Taylor J."/>
            <person name="Schubert V."/>
            <person name="Nelson M."/>
            <person name="Geu-Flores F."/>
            <person name="Crespi M."/>
            <person name="Gallardo-Guerrero K."/>
            <person name="Delaux P.-M."/>
            <person name="Salse J."/>
            <person name="Berges H."/>
            <person name="Guyot R."/>
            <person name="Gouzy J."/>
            <person name="Peret B."/>
        </authorList>
    </citation>
    <scope>NUCLEOTIDE SEQUENCE [LARGE SCALE GENOMIC DNA]</scope>
    <source>
        <strain evidence="2">cv. Amiga</strain>
    </source>
</reference>
<accession>A0A6A4QTD0</accession>
<sequence length="72" mass="8229">MGITYFSQILNLATKRRSTKLFCGGDLWSEPATIAIKWKVITMLGVNRCGFNISTRFHHLAEWHPLEYGSVD</sequence>
<name>A0A6A4QTD0_LUPAL</name>
<organism evidence="1 2">
    <name type="scientific">Lupinus albus</name>
    <name type="common">White lupine</name>
    <name type="synonym">Lupinus termis</name>
    <dbReference type="NCBI Taxonomy" id="3870"/>
    <lineage>
        <taxon>Eukaryota</taxon>
        <taxon>Viridiplantae</taxon>
        <taxon>Streptophyta</taxon>
        <taxon>Embryophyta</taxon>
        <taxon>Tracheophyta</taxon>
        <taxon>Spermatophyta</taxon>
        <taxon>Magnoliopsida</taxon>
        <taxon>eudicotyledons</taxon>
        <taxon>Gunneridae</taxon>
        <taxon>Pentapetalae</taxon>
        <taxon>rosids</taxon>
        <taxon>fabids</taxon>
        <taxon>Fabales</taxon>
        <taxon>Fabaceae</taxon>
        <taxon>Papilionoideae</taxon>
        <taxon>50 kb inversion clade</taxon>
        <taxon>genistoids sensu lato</taxon>
        <taxon>core genistoids</taxon>
        <taxon>Genisteae</taxon>
        <taxon>Lupinus</taxon>
    </lineage>
</organism>
<proteinExistence type="predicted"/>
<evidence type="ECO:0000313" key="2">
    <source>
        <dbReference type="Proteomes" id="UP000447434"/>
    </source>
</evidence>
<keyword evidence="2" id="KW-1185">Reference proteome</keyword>
<dbReference type="AlphaFoldDB" id="A0A6A4QTD0"/>
<comment type="caution">
    <text evidence="1">The sequence shown here is derived from an EMBL/GenBank/DDBJ whole genome shotgun (WGS) entry which is preliminary data.</text>
</comment>
<evidence type="ECO:0000313" key="1">
    <source>
        <dbReference type="EMBL" id="KAE9616672.1"/>
    </source>
</evidence>
<dbReference type="EMBL" id="WOCE01000003">
    <property type="protein sequence ID" value="KAE9616672.1"/>
    <property type="molecule type" value="Genomic_DNA"/>
</dbReference>
<dbReference type="Proteomes" id="UP000447434">
    <property type="component" value="Chromosome 3"/>
</dbReference>
<gene>
    <name evidence="1" type="ORF">Lalb_Chr03g0027281</name>
</gene>
<protein>
    <submittedName>
        <fullName evidence="1">Uncharacterized protein</fullName>
    </submittedName>
</protein>